<evidence type="ECO:0000313" key="1">
    <source>
        <dbReference type="EMBL" id="SEB15878.1"/>
    </source>
</evidence>
<reference evidence="1 2" key="1">
    <citation type="submission" date="2016-10" db="EMBL/GenBank/DDBJ databases">
        <authorList>
            <person name="de Groot N.N."/>
        </authorList>
    </citation>
    <scope>NUCLEOTIDE SEQUENCE [LARGE SCALE GENOMIC DNA]</scope>
    <source>
        <strain evidence="1 2">CCM7597</strain>
    </source>
</reference>
<gene>
    <name evidence="1" type="ORF">SAMN05421743_12157</name>
</gene>
<dbReference type="EMBL" id="FNQR01000021">
    <property type="protein sequence ID" value="SEB15878.1"/>
    <property type="molecule type" value="Genomic_DNA"/>
</dbReference>
<evidence type="ECO:0000313" key="2">
    <source>
        <dbReference type="Proteomes" id="UP000198584"/>
    </source>
</evidence>
<dbReference type="AlphaFoldDB" id="A0A1H4H472"/>
<dbReference type="Proteomes" id="UP000198584">
    <property type="component" value="Unassembled WGS sequence"/>
</dbReference>
<name>A0A1H4H472_9BACI</name>
<keyword evidence="2" id="KW-1185">Reference proteome</keyword>
<dbReference type="RefSeq" id="WP_093046484.1">
    <property type="nucleotide sequence ID" value="NZ_FNQR01000021.1"/>
</dbReference>
<sequence>MGRGRKLKLADFTVEEYVEYKKQKLSDDKIRKKLDCSKGALYNWKLEHGMIGKHRIYRWEVEKPILADFTPEKYFVYKKRGYSDDMVATLCNCSVSKLMVWKKENGLTLHVRVNDYASIERHLPEKIKKKKEKFLRLYNQYLSHEAIAEEMGMGRASLTRFKKRYFPELCKRQKPIPEHLQREAKENGITVAAYRYRIYYSGMTPEQAVSFPLQKVNRPRDEKGRFVAIG</sequence>
<accession>A0A1H4H472</accession>
<dbReference type="STRING" id="571932.SAMN05421743_12157"/>
<protein>
    <submittedName>
        <fullName evidence="1">Uncharacterized protein</fullName>
    </submittedName>
</protein>
<organism evidence="1 2">
    <name type="scientific">Thalassobacillus cyri</name>
    <dbReference type="NCBI Taxonomy" id="571932"/>
    <lineage>
        <taxon>Bacteria</taxon>
        <taxon>Bacillati</taxon>
        <taxon>Bacillota</taxon>
        <taxon>Bacilli</taxon>
        <taxon>Bacillales</taxon>
        <taxon>Bacillaceae</taxon>
        <taxon>Thalassobacillus</taxon>
    </lineage>
</organism>
<proteinExistence type="predicted"/>